<dbReference type="Gene3D" id="3.30.70.370">
    <property type="match status" value="1"/>
</dbReference>
<gene>
    <name evidence="3" type="primary">POLN</name>
    <name evidence="3" type="ORF">G0U57_013915</name>
</gene>
<dbReference type="PANTHER" id="PTHR10133">
    <property type="entry name" value="DNA POLYMERASE I"/>
    <property type="match status" value="1"/>
</dbReference>
<dbReference type="InterPro" id="IPR002298">
    <property type="entry name" value="DNA_polymerase_A"/>
</dbReference>
<dbReference type="AlphaFoldDB" id="A0A8T1T4A5"/>
<dbReference type="Proteomes" id="UP000765507">
    <property type="component" value="Unassembled WGS sequence"/>
</dbReference>
<name>A0A8T1T4A5_CHESE</name>
<protein>
    <submittedName>
        <fullName evidence="3">DNA polymerase nu</fullName>
    </submittedName>
</protein>
<dbReference type="SUPFAM" id="SSF56672">
    <property type="entry name" value="DNA/RNA polymerases"/>
    <property type="match status" value="1"/>
</dbReference>
<keyword evidence="1" id="KW-0235">DNA replication</keyword>
<dbReference type="PRINTS" id="PR00868">
    <property type="entry name" value="DNAPOLI"/>
</dbReference>
<evidence type="ECO:0000313" key="3">
    <source>
        <dbReference type="EMBL" id="KAG6935888.1"/>
    </source>
</evidence>
<dbReference type="GO" id="GO:0006261">
    <property type="term" value="P:DNA-templated DNA replication"/>
    <property type="evidence" value="ECO:0007669"/>
    <property type="project" value="InterPro"/>
</dbReference>
<dbReference type="GO" id="GO:0006302">
    <property type="term" value="P:double-strand break repair"/>
    <property type="evidence" value="ECO:0007669"/>
    <property type="project" value="TreeGrafter"/>
</dbReference>
<organism evidence="3 4">
    <name type="scientific">Chelydra serpentina</name>
    <name type="common">Snapping turtle</name>
    <name type="synonym">Testudo serpentina</name>
    <dbReference type="NCBI Taxonomy" id="8475"/>
    <lineage>
        <taxon>Eukaryota</taxon>
        <taxon>Metazoa</taxon>
        <taxon>Chordata</taxon>
        <taxon>Craniata</taxon>
        <taxon>Vertebrata</taxon>
        <taxon>Euteleostomi</taxon>
        <taxon>Archelosauria</taxon>
        <taxon>Testudinata</taxon>
        <taxon>Testudines</taxon>
        <taxon>Cryptodira</taxon>
        <taxon>Durocryptodira</taxon>
        <taxon>Americhelydia</taxon>
        <taxon>Chelydroidea</taxon>
        <taxon>Chelydridae</taxon>
        <taxon>Chelydra</taxon>
    </lineage>
</organism>
<dbReference type="InterPro" id="IPR001098">
    <property type="entry name" value="DNA-dir_DNA_pol_A_palm_dom"/>
</dbReference>
<dbReference type="GO" id="GO:0003887">
    <property type="term" value="F:DNA-directed DNA polymerase activity"/>
    <property type="evidence" value="ECO:0007669"/>
    <property type="project" value="InterPro"/>
</dbReference>
<proteinExistence type="predicted"/>
<feature type="non-terminal residue" evidence="3">
    <location>
        <position position="130"/>
    </location>
</feature>
<dbReference type="InterPro" id="IPR043502">
    <property type="entry name" value="DNA/RNA_pol_sf"/>
</dbReference>
<evidence type="ECO:0000313" key="4">
    <source>
        <dbReference type="Proteomes" id="UP000765507"/>
    </source>
</evidence>
<feature type="domain" description="DNA-directed DNA polymerase family A palm" evidence="2">
    <location>
        <begin position="2"/>
        <end position="130"/>
    </location>
</feature>
<dbReference type="GO" id="GO:0003677">
    <property type="term" value="F:DNA binding"/>
    <property type="evidence" value="ECO:0007669"/>
    <property type="project" value="InterPro"/>
</dbReference>
<sequence>MKKGFISSTWNQTGTVTGRLSAKHPNIQGISKHPVQIIKKQYVKGEENEIVTISPRTLFVSAKGYTFLAADFSHIELRILAHLSCDPELLKLFQEPETTDVFTTLASQWRGIPSEQMKHADREQAKRVIY</sequence>
<evidence type="ECO:0000256" key="1">
    <source>
        <dbReference type="ARBA" id="ARBA00022705"/>
    </source>
</evidence>
<reference evidence="3 4" key="1">
    <citation type="journal article" date="2020" name="G3 (Bethesda)">
        <title>Draft Genome of the Common Snapping Turtle, Chelydra serpentina, a Model for Phenotypic Plasticity in Reptiles.</title>
        <authorList>
            <person name="Das D."/>
            <person name="Singh S.K."/>
            <person name="Bierstedt J."/>
            <person name="Erickson A."/>
            <person name="Galli G.L.J."/>
            <person name="Crossley D.A. 2nd"/>
            <person name="Rhen T."/>
        </authorList>
    </citation>
    <scope>NUCLEOTIDE SEQUENCE [LARGE SCALE GENOMIC DNA]</scope>
    <source>
        <strain evidence="3">KW</strain>
    </source>
</reference>
<keyword evidence="4" id="KW-1185">Reference proteome</keyword>
<dbReference type="OrthoDB" id="9322421at2759"/>
<accession>A0A8T1T4A5</accession>
<dbReference type="Gene3D" id="1.10.150.20">
    <property type="entry name" value="5' to 3' exonuclease, C-terminal subdomain"/>
    <property type="match status" value="1"/>
</dbReference>
<comment type="caution">
    <text evidence="3">The sequence shown here is derived from an EMBL/GenBank/DDBJ whole genome shotgun (WGS) entry which is preliminary data.</text>
</comment>
<evidence type="ECO:0000259" key="2">
    <source>
        <dbReference type="Pfam" id="PF00476"/>
    </source>
</evidence>
<dbReference type="Pfam" id="PF00476">
    <property type="entry name" value="DNA_pol_A"/>
    <property type="match status" value="1"/>
</dbReference>
<dbReference type="EMBL" id="JAHGAV010000039">
    <property type="protein sequence ID" value="KAG6935888.1"/>
    <property type="molecule type" value="Genomic_DNA"/>
</dbReference>
<dbReference type="PANTHER" id="PTHR10133:SF27">
    <property type="entry name" value="DNA POLYMERASE NU"/>
    <property type="match status" value="1"/>
</dbReference>